<comment type="caution">
    <text evidence="2">The sequence shown here is derived from an EMBL/GenBank/DDBJ whole genome shotgun (WGS) entry which is preliminary data.</text>
</comment>
<gene>
    <name evidence="2" type="ORF">FH972_024011</name>
</gene>
<reference evidence="2 3" key="1">
    <citation type="submission" date="2019-06" db="EMBL/GenBank/DDBJ databases">
        <title>A chromosomal-level reference genome of Carpinus fangiana (Coryloideae, Betulaceae).</title>
        <authorList>
            <person name="Yang X."/>
            <person name="Wang Z."/>
            <person name="Zhang L."/>
            <person name="Hao G."/>
            <person name="Liu J."/>
            <person name="Yang Y."/>
        </authorList>
    </citation>
    <scope>NUCLEOTIDE SEQUENCE [LARGE SCALE GENOMIC DNA]</scope>
    <source>
        <strain evidence="2">Cfa_2016G</strain>
        <tissue evidence="2">Leaf</tissue>
    </source>
</reference>
<protein>
    <submittedName>
        <fullName evidence="2">Uncharacterized protein</fullName>
    </submittedName>
</protein>
<evidence type="ECO:0000256" key="1">
    <source>
        <dbReference type="SAM" id="MobiDB-lite"/>
    </source>
</evidence>
<dbReference type="Proteomes" id="UP000327013">
    <property type="component" value="Unassembled WGS sequence"/>
</dbReference>
<organism evidence="2 3">
    <name type="scientific">Carpinus fangiana</name>
    <dbReference type="NCBI Taxonomy" id="176857"/>
    <lineage>
        <taxon>Eukaryota</taxon>
        <taxon>Viridiplantae</taxon>
        <taxon>Streptophyta</taxon>
        <taxon>Embryophyta</taxon>
        <taxon>Tracheophyta</taxon>
        <taxon>Spermatophyta</taxon>
        <taxon>Magnoliopsida</taxon>
        <taxon>eudicotyledons</taxon>
        <taxon>Gunneridae</taxon>
        <taxon>Pentapetalae</taxon>
        <taxon>rosids</taxon>
        <taxon>fabids</taxon>
        <taxon>Fagales</taxon>
        <taxon>Betulaceae</taxon>
        <taxon>Carpinus</taxon>
    </lineage>
</organism>
<feature type="compositionally biased region" description="Polar residues" evidence="1">
    <location>
        <begin position="90"/>
        <end position="109"/>
    </location>
</feature>
<feature type="region of interest" description="Disordered" evidence="1">
    <location>
        <begin position="86"/>
        <end position="109"/>
    </location>
</feature>
<keyword evidence="3" id="KW-1185">Reference proteome</keyword>
<dbReference type="AlphaFoldDB" id="A0A5N6KXH5"/>
<evidence type="ECO:0000313" key="3">
    <source>
        <dbReference type="Proteomes" id="UP000327013"/>
    </source>
</evidence>
<dbReference type="EMBL" id="VIBQ01000016">
    <property type="protein sequence ID" value="KAB8356428.1"/>
    <property type="molecule type" value="Genomic_DNA"/>
</dbReference>
<proteinExistence type="predicted"/>
<sequence>MNGGLRGVKTDSRGPSCGVMCWESGRTLSRPTQNHRNVCLSGSAKALSATAQTASSNVVCLPTATTGAEPRLALPRDPLYVLCQKHHKATGTSNKPRTTTAAPNPNSGS</sequence>
<accession>A0A5N6KXH5</accession>
<name>A0A5N6KXH5_9ROSI</name>
<evidence type="ECO:0000313" key="2">
    <source>
        <dbReference type="EMBL" id="KAB8356428.1"/>
    </source>
</evidence>